<gene>
    <name evidence="14" type="ORF">SAMN05443665_105040</name>
</gene>
<dbReference type="InterPro" id="IPR016036">
    <property type="entry name" value="Malonyl_transacylase_ACP-bd"/>
</dbReference>
<dbReference type="Pfam" id="PF00698">
    <property type="entry name" value="Acyl_transf_1"/>
    <property type="match status" value="1"/>
</dbReference>
<dbReference type="PANTHER" id="PTHR43775">
    <property type="entry name" value="FATTY ACID SYNTHASE"/>
    <property type="match status" value="1"/>
</dbReference>
<dbReference type="InterPro" id="IPR020807">
    <property type="entry name" value="PKS_DH"/>
</dbReference>
<dbReference type="GO" id="GO:0006633">
    <property type="term" value="P:fatty acid biosynthetic process"/>
    <property type="evidence" value="ECO:0007669"/>
    <property type="project" value="InterPro"/>
</dbReference>
<dbReference type="SUPFAM" id="SSF51735">
    <property type="entry name" value="NAD(P)-binding Rossmann-fold domains"/>
    <property type="match status" value="2"/>
</dbReference>
<dbReference type="GO" id="GO:0031177">
    <property type="term" value="F:phosphopantetheine binding"/>
    <property type="evidence" value="ECO:0007669"/>
    <property type="project" value="InterPro"/>
</dbReference>
<dbReference type="FunFam" id="1.10.1200.10:FF:000016">
    <property type="entry name" value="Non-ribosomal peptide synthase"/>
    <property type="match status" value="1"/>
</dbReference>
<protein>
    <submittedName>
        <fullName evidence="14">Acyl transferase domain-containing protein</fullName>
    </submittedName>
</protein>
<evidence type="ECO:0000259" key="11">
    <source>
        <dbReference type="PROSITE" id="PS50075"/>
    </source>
</evidence>
<dbReference type="GO" id="GO:0004315">
    <property type="term" value="F:3-oxoacyl-[acyl-carrier-protein] synthase activity"/>
    <property type="evidence" value="ECO:0007669"/>
    <property type="project" value="InterPro"/>
</dbReference>
<dbReference type="Pfam" id="PF14765">
    <property type="entry name" value="PS-DH"/>
    <property type="match status" value="1"/>
</dbReference>
<dbReference type="OrthoDB" id="4537517at2"/>
<dbReference type="Gene3D" id="3.40.366.10">
    <property type="entry name" value="Malonyl-Coenzyme A Acyl Carrier Protein, domain 2"/>
    <property type="match status" value="1"/>
</dbReference>
<dbReference type="SMART" id="SM00823">
    <property type="entry name" value="PKS_PP"/>
    <property type="match status" value="1"/>
</dbReference>
<dbReference type="InterPro" id="IPR001227">
    <property type="entry name" value="Ac_transferase_dom_sf"/>
</dbReference>
<dbReference type="InterPro" id="IPR050091">
    <property type="entry name" value="PKS_NRPS_Biosynth_Enz"/>
</dbReference>
<dbReference type="SMART" id="SM00825">
    <property type="entry name" value="PKS_KS"/>
    <property type="match status" value="1"/>
</dbReference>
<feature type="region of interest" description="Disordered" evidence="10">
    <location>
        <begin position="1650"/>
        <end position="1679"/>
    </location>
</feature>
<dbReference type="Gene3D" id="3.40.50.720">
    <property type="entry name" value="NAD(P)-binding Rossmann-like Domain"/>
    <property type="match status" value="1"/>
</dbReference>
<evidence type="ECO:0000256" key="3">
    <source>
        <dbReference type="ARBA" id="ARBA00022553"/>
    </source>
</evidence>
<dbReference type="PANTHER" id="PTHR43775:SF51">
    <property type="entry name" value="INACTIVE PHENOLPHTHIOCEROL SYNTHESIS POLYKETIDE SYNTHASE TYPE I PKS1-RELATED"/>
    <property type="match status" value="1"/>
</dbReference>
<evidence type="ECO:0000256" key="1">
    <source>
        <dbReference type="ARBA" id="ARBA00001957"/>
    </source>
</evidence>
<keyword evidence="6" id="KW-0443">Lipid metabolism</keyword>
<dbReference type="InterPro" id="IPR013968">
    <property type="entry name" value="PKS_KR"/>
</dbReference>
<dbReference type="InterPro" id="IPR049490">
    <property type="entry name" value="C883_1060-like_KR_N"/>
</dbReference>
<dbReference type="PROSITE" id="PS50075">
    <property type="entry name" value="CARRIER"/>
    <property type="match status" value="1"/>
</dbReference>
<dbReference type="InterPro" id="IPR042104">
    <property type="entry name" value="PKS_dehydratase_sf"/>
</dbReference>
<dbReference type="FunFam" id="3.40.47.10:FF:000042">
    <property type="entry name" value="Polyketide synthase Pks13"/>
    <property type="match status" value="1"/>
</dbReference>
<dbReference type="CDD" id="cd08953">
    <property type="entry name" value="KR_2_SDR_x"/>
    <property type="match status" value="1"/>
</dbReference>
<evidence type="ECO:0000256" key="7">
    <source>
        <dbReference type="ARBA" id="ARBA00023268"/>
    </source>
</evidence>
<dbReference type="Pfam" id="PF00550">
    <property type="entry name" value="PP-binding"/>
    <property type="match status" value="1"/>
</dbReference>
<keyword evidence="15" id="KW-1185">Reference proteome</keyword>
<dbReference type="SUPFAM" id="SSF53901">
    <property type="entry name" value="Thiolase-like"/>
    <property type="match status" value="1"/>
</dbReference>
<evidence type="ECO:0000256" key="2">
    <source>
        <dbReference type="ARBA" id="ARBA00022450"/>
    </source>
</evidence>
<feature type="compositionally biased region" description="Low complexity" evidence="10">
    <location>
        <begin position="1652"/>
        <end position="1675"/>
    </location>
</feature>
<dbReference type="InterPro" id="IPR018201">
    <property type="entry name" value="Ketoacyl_synth_AS"/>
</dbReference>
<evidence type="ECO:0000313" key="15">
    <source>
        <dbReference type="Proteomes" id="UP000198318"/>
    </source>
</evidence>
<keyword evidence="2" id="KW-0596">Phosphopantetheine</keyword>
<feature type="region of interest" description="C-terminal hotdog fold" evidence="9">
    <location>
        <begin position="1510"/>
        <end position="1652"/>
    </location>
</feature>
<dbReference type="InterPro" id="IPR036291">
    <property type="entry name" value="NAD(P)-bd_dom_sf"/>
</dbReference>
<dbReference type="Pfam" id="PF16197">
    <property type="entry name" value="KAsynt_C_assoc"/>
    <property type="match status" value="1"/>
</dbReference>
<evidence type="ECO:0000313" key="14">
    <source>
        <dbReference type="EMBL" id="SNT58696.1"/>
    </source>
</evidence>
<keyword evidence="3" id="KW-0597">Phosphoprotein</keyword>
<comment type="cofactor">
    <cofactor evidence="1">
        <name>pantetheine 4'-phosphate</name>
        <dbReference type="ChEBI" id="CHEBI:47942"/>
    </cofactor>
</comment>
<keyword evidence="4 14" id="KW-0808">Transferase</keyword>
<feature type="region of interest" description="N-terminal hotdog fold" evidence="9">
    <location>
        <begin position="1367"/>
        <end position="1496"/>
    </location>
</feature>
<proteinExistence type="predicted"/>
<dbReference type="Pfam" id="PF21394">
    <property type="entry name" value="Beta-ketacyl_N"/>
    <property type="match status" value="1"/>
</dbReference>
<dbReference type="Gene3D" id="3.40.47.10">
    <property type="match status" value="1"/>
</dbReference>
<keyword evidence="5" id="KW-0276">Fatty acid metabolism</keyword>
<evidence type="ECO:0000259" key="13">
    <source>
        <dbReference type="PROSITE" id="PS52019"/>
    </source>
</evidence>
<dbReference type="InterPro" id="IPR014031">
    <property type="entry name" value="Ketoacyl_synth_C"/>
</dbReference>
<feature type="active site" description="Proton donor; for dehydratase activity" evidence="9">
    <location>
        <position position="1570"/>
    </location>
</feature>
<dbReference type="InterPro" id="IPR049552">
    <property type="entry name" value="PKS_DH_N"/>
</dbReference>
<evidence type="ECO:0000259" key="12">
    <source>
        <dbReference type="PROSITE" id="PS52004"/>
    </source>
</evidence>
<dbReference type="Pfam" id="PF02801">
    <property type="entry name" value="Ketoacyl-synt_C"/>
    <property type="match status" value="1"/>
</dbReference>
<feature type="active site" description="Proton acceptor; for dehydratase activity" evidence="9">
    <location>
        <position position="1399"/>
    </location>
</feature>
<feature type="domain" description="Ketosynthase family 3 (KS3)" evidence="12">
    <location>
        <begin position="7"/>
        <end position="432"/>
    </location>
</feature>
<dbReference type="SUPFAM" id="SSF55048">
    <property type="entry name" value="Probable ACP-binding domain of malonyl-CoA ACP transacylase"/>
    <property type="match status" value="1"/>
</dbReference>
<dbReference type="InterPro" id="IPR009081">
    <property type="entry name" value="PP-bd_ACP"/>
</dbReference>
<dbReference type="InterPro" id="IPR049551">
    <property type="entry name" value="PKS_DH_C"/>
</dbReference>
<dbReference type="SUPFAM" id="SSF47336">
    <property type="entry name" value="ACP-like"/>
    <property type="match status" value="1"/>
</dbReference>
<dbReference type="InterPro" id="IPR049900">
    <property type="entry name" value="PKS_mFAS_DH"/>
</dbReference>
<dbReference type="PROSITE" id="PS00012">
    <property type="entry name" value="PHOSPHOPANTETHEINE"/>
    <property type="match status" value="1"/>
</dbReference>
<feature type="domain" description="Carrier" evidence="11">
    <location>
        <begin position="1754"/>
        <end position="1829"/>
    </location>
</feature>
<dbReference type="Proteomes" id="UP000198318">
    <property type="component" value="Unassembled WGS sequence"/>
</dbReference>
<dbReference type="SUPFAM" id="SSF52151">
    <property type="entry name" value="FabD/lysophospholipase-like"/>
    <property type="match status" value="1"/>
</dbReference>
<dbReference type="InterPro" id="IPR057326">
    <property type="entry name" value="KR_dom"/>
</dbReference>
<name>A0A239NV01_9ACTN</name>
<dbReference type="InterPro" id="IPR014043">
    <property type="entry name" value="Acyl_transferase_dom"/>
</dbReference>
<dbReference type="InterPro" id="IPR020806">
    <property type="entry name" value="PKS_PP-bd"/>
</dbReference>
<dbReference type="Pfam" id="PF21089">
    <property type="entry name" value="PKS_DH_N"/>
    <property type="match status" value="1"/>
</dbReference>
<dbReference type="EMBL" id="FZOR01000050">
    <property type="protein sequence ID" value="SNT58696.1"/>
    <property type="molecule type" value="Genomic_DNA"/>
</dbReference>
<dbReference type="InterPro" id="IPR032821">
    <property type="entry name" value="PKS_assoc"/>
</dbReference>
<keyword evidence="7" id="KW-0511">Multifunctional enzyme</keyword>
<dbReference type="Pfam" id="PF00109">
    <property type="entry name" value="ketoacyl-synt"/>
    <property type="match status" value="1"/>
</dbReference>
<dbReference type="InterPro" id="IPR014030">
    <property type="entry name" value="Ketoacyl_synth_N"/>
</dbReference>
<dbReference type="Gene3D" id="3.10.129.110">
    <property type="entry name" value="Polyketide synthase dehydratase"/>
    <property type="match status" value="1"/>
</dbReference>
<dbReference type="SMART" id="SM00827">
    <property type="entry name" value="PKS_AT"/>
    <property type="match status" value="1"/>
</dbReference>
<dbReference type="RefSeq" id="WP_089330378.1">
    <property type="nucleotide sequence ID" value="NZ_FZOR01000050.1"/>
</dbReference>
<sequence>MADDIRENDVAVVGMACRFPGANNVREYWDNLVKGVEAIRFLTDDELRAAGVPERIIRDPDYVKACPMIDDMDGFDAAFFGYTARDAELRDPQGRLFLETCHSALEDAGYDVGRYAGTVGVFGGAGEYRYGSDFVRRNAAAVDAAGGMSVATATEPDYLATTVSYRLGLRGPSFTVQTACSTALVAIHLGCQSLQMGECDMALVGAVDVRLPYGRGHWRVDGGIGSADGHVRAFDAAASGTIFGSGVGVLAVKRLADARADGDHVYAVIRGSAINNDGADRAGYTAPGVEGQTRLIMEALAVAQVPPDSIGYVEAHGTGTLVGDPIEVTALSDAFRAAGAAGRQYCALGSVKTNVGHLGAAAGVAGIIKACLAVRHGTIPPTLHFQEPNPAIDFTSGPFYVNTEPVAWTGPRRAGVSSFGIGGTNAHIVLEEAPEDARVPEERPSPQVIPLSARTGGALAAMAARLAEHLGEPDPPPLPDVAWTLQHGRREFPYRRTVVASTVQDAAAALRDLAGASASTRPVPPDARGVALLFPGQGAQYPGMGAGLYRTQRVFRSVIDECAEMLEPLIGTDLRDLLYGGATGEALAQTRLAQPALFAVEYAVARLFASWGVVPDALLGHSVGEYAAACLAGVLSLEDAVAVVAARGELMQGMPRGSMAAVPLPEHLVVPMLLGGVEVAAVNGPGATVVAGPDGAVDAFEERLAPWGVRCGRLVTSHAFHSGMMDPIVEPFRERVARVRLNEPRIPFLSNVTGTWITAEQATDPGYWAGHLRSAVRFADCVRTLTDGADRVLLEAGPGRTLTGAARQCLPGARTVLATSMRHPLGEGDDETLALEALGRLWSAGVPVGWDGAAGGDRRRVPLPVYPFERRRYWLDPDPAGTASPDAEDPDEGALPVERAVYAPVWTERPIPAEIPPVPEGSRWLLLTPGTGPVEDLADRLEAEGARVVRVTAGPGFAETGTDRFTVRPTERDDYEALLGALGDGAFPTRVVHGWTATAAEPDPLAPEAVERACDLGFYALLLLAQALEDRLPDEPVRIVAVSTNMQDVSGEGANEPGKATLLGPAILMNRELRHVGCRSVDLAAPSRQPAEAVADRLLRECLRDDDADRQVAWRGLKRWAWSYTGVPVEVPEERPAILREGGTYLITGGLGGIGLTTARELARTVRANLVLLGRTAPPERETWPALLADDRTDEATRRLLGDLAEIEELGGTVLARSCDVTDEDALAAVVAEATGRFGRIDGVFHSAGVAGGGLLAVRDREAARRVLAPKVAGTLALHRVLGDGVDFAVLYSSITSVVGDFGQVDYCAANNFLDAYARRRAASGARVLSVSWGAWRDVGMAVDAARITPNVFREMRGGKWSEPADHPLLGRRLHDHLSDDVVFSTVLGPDSHWMLTDHRVGDIPLMPGSGCLEMIRAAAVAAFGAGAEERHVEMTDVVFLGPIEVRTDQEMRITLRPAQDGFHDVSFTVAPADADDPSAWTERVRARVRTVPATPAPVHDVEAVRAECADFRFEPTPEFRSRGIVDFGPHWYSVERVDIGTRRQLGTIALPEEFRAECGQYALHPGLFDDAVSNARVIEGIRKGNKYLPLSYRRILVRAPLPPRFHVDVRELDDAEGEIVAADIRVMAPDGTELAEIEQYALRRVDPASFADGPAEDAPAAHGPGAGTPAPGAGQDRADWMITPATGMDALRALLGAWGAAPHLVVCPEGLEANLRRVESLTGDVLERELGDGAAVTTADAQGERLLDTPYVAPETPLQQRIAALWSDAFGIREIGLDDDFAELGGNSLMAVQLAWRVRQHFDVEITVARLFRRPTVRALAELVENEQGAR</sequence>
<dbReference type="CDD" id="cd00833">
    <property type="entry name" value="PKS"/>
    <property type="match status" value="1"/>
</dbReference>
<dbReference type="Gene3D" id="1.10.1200.10">
    <property type="entry name" value="ACP-like"/>
    <property type="match status" value="1"/>
</dbReference>
<dbReference type="InterPro" id="IPR020841">
    <property type="entry name" value="PKS_Beta-ketoAc_synthase_dom"/>
</dbReference>
<dbReference type="SMART" id="SM01294">
    <property type="entry name" value="PKS_PP_betabranch"/>
    <property type="match status" value="1"/>
</dbReference>
<dbReference type="PROSITE" id="PS52019">
    <property type="entry name" value="PKS_MFAS_DH"/>
    <property type="match status" value="1"/>
</dbReference>
<organism evidence="14 15">
    <name type="scientific">Actinomadura meyerae</name>
    <dbReference type="NCBI Taxonomy" id="240840"/>
    <lineage>
        <taxon>Bacteria</taxon>
        <taxon>Bacillati</taxon>
        <taxon>Actinomycetota</taxon>
        <taxon>Actinomycetes</taxon>
        <taxon>Streptosporangiales</taxon>
        <taxon>Thermomonosporaceae</taxon>
        <taxon>Actinomadura</taxon>
    </lineage>
</organism>
<dbReference type="InterPro" id="IPR006162">
    <property type="entry name" value="Ppantetheine_attach_site"/>
</dbReference>
<dbReference type="Pfam" id="PF08659">
    <property type="entry name" value="KR"/>
    <property type="match status" value="1"/>
</dbReference>
<keyword evidence="8" id="KW-0012">Acyltransferase</keyword>
<dbReference type="GO" id="GO:0004312">
    <property type="term" value="F:fatty acid synthase activity"/>
    <property type="evidence" value="ECO:0007669"/>
    <property type="project" value="TreeGrafter"/>
</dbReference>
<dbReference type="InterPro" id="IPR036736">
    <property type="entry name" value="ACP-like_sf"/>
</dbReference>
<dbReference type="InterPro" id="IPR016035">
    <property type="entry name" value="Acyl_Trfase/lysoPLipase"/>
</dbReference>
<dbReference type="SMART" id="SM00826">
    <property type="entry name" value="PKS_DH"/>
    <property type="match status" value="1"/>
</dbReference>
<evidence type="ECO:0000256" key="4">
    <source>
        <dbReference type="ARBA" id="ARBA00022679"/>
    </source>
</evidence>
<reference evidence="14 15" key="1">
    <citation type="submission" date="2017-06" db="EMBL/GenBank/DDBJ databases">
        <authorList>
            <person name="Kim H.J."/>
            <person name="Triplett B.A."/>
        </authorList>
    </citation>
    <scope>NUCLEOTIDE SEQUENCE [LARGE SCALE GENOMIC DNA]</scope>
    <source>
        <strain evidence="14 15">DSM 44715</strain>
    </source>
</reference>
<evidence type="ECO:0000256" key="6">
    <source>
        <dbReference type="ARBA" id="ARBA00023098"/>
    </source>
</evidence>
<dbReference type="GO" id="GO:0044550">
    <property type="term" value="P:secondary metabolite biosynthetic process"/>
    <property type="evidence" value="ECO:0007669"/>
    <property type="project" value="UniProtKB-ARBA"/>
</dbReference>
<feature type="domain" description="PKS/mFAS DH" evidence="13">
    <location>
        <begin position="1367"/>
        <end position="1652"/>
    </location>
</feature>
<evidence type="ECO:0000256" key="10">
    <source>
        <dbReference type="SAM" id="MobiDB-lite"/>
    </source>
</evidence>
<dbReference type="PROSITE" id="PS00606">
    <property type="entry name" value="KS3_1"/>
    <property type="match status" value="1"/>
</dbReference>
<dbReference type="Gene3D" id="3.30.70.3290">
    <property type="match status" value="1"/>
</dbReference>
<dbReference type="PROSITE" id="PS52004">
    <property type="entry name" value="KS3_2"/>
    <property type="match status" value="1"/>
</dbReference>
<evidence type="ECO:0000256" key="8">
    <source>
        <dbReference type="ARBA" id="ARBA00023315"/>
    </source>
</evidence>
<accession>A0A239NV01</accession>
<dbReference type="SMART" id="SM00822">
    <property type="entry name" value="PKS_KR"/>
    <property type="match status" value="1"/>
</dbReference>
<evidence type="ECO:0000256" key="9">
    <source>
        <dbReference type="PROSITE-ProRule" id="PRU01363"/>
    </source>
</evidence>
<evidence type="ECO:0000256" key="5">
    <source>
        <dbReference type="ARBA" id="ARBA00022832"/>
    </source>
</evidence>
<dbReference type="InterPro" id="IPR016039">
    <property type="entry name" value="Thiolase-like"/>
</dbReference>